<keyword evidence="3" id="KW-1185">Reference proteome</keyword>
<dbReference type="Pfam" id="PF02559">
    <property type="entry name" value="CarD_TRCF_RID"/>
    <property type="match status" value="1"/>
</dbReference>
<dbReference type="STRING" id="1619234.SAMN05421730_101520"/>
<dbReference type="AlphaFoldDB" id="A0A1D3TV25"/>
<gene>
    <name evidence="2" type="ORF">SAMN05421730_101520</name>
</gene>
<evidence type="ECO:0000313" key="2">
    <source>
        <dbReference type="EMBL" id="SCP97941.1"/>
    </source>
</evidence>
<reference evidence="2 3" key="1">
    <citation type="submission" date="2016-09" db="EMBL/GenBank/DDBJ databases">
        <authorList>
            <person name="Capua I."/>
            <person name="De Benedictis P."/>
            <person name="Joannis T."/>
            <person name="Lombin L.H."/>
            <person name="Cattoli G."/>
        </authorList>
    </citation>
    <scope>NUCLEOTIDE SEQUENCE [LARGE SCALE GENOMIC DNA]</scope>
    <source>
        <strain evidence="2 3">GluBS11</strain>
    </source>
</reference>
<evidence type="ECO:0000313" key="3">
    <source>
        <dbReference type="Proteomes" id="UP000199315"/>
    </source>
</evidence>
<evidence type="ECO:0000259" key="1">
    <source>
        <dbReference type="Pfam" id="PF02559"/>
    </source>
</evidence>
<name>A0A1D3TV25_9FIRM</name>
<dbReference type="RefSeq" id="WP_091234587.1">
    <property type="nucleotide sequence ID" value="NZ_FMKA01000015.1"/>
</dbReference>
<dbReference type="InterPro" id="IPR003711">
    <property type="entry name" value="CarD-like/TRCF_RID"/>
</dbReference>
<accession>A0A1D3TV25</accession>
<sequence length="169" mass="18948">MYQVNDLIMYGTTGVYRIASIGKPEMSGADKDKLYYELKPLYGDGRTYAPVDTNTYTRPVISSEKAQELIDLIPSIEAGVNVGSLRVVEDNYKASLNSHDCTDLIRIIKAVREKGRIASSRGKNICQIDQRYKKKAEDLLYGEFSAALDIPRDSVEGYIEERVGELDNI</sequence>
<dbReference type="OrthoDB" id="9786074at2"/>
<dbReference type="InterPro" id="IPR042215">
    <property type="entry name" value="CarD-like_C"/>
</dbReference>
<dbReference type="Gene3D" id="2.40.10.170">
    <property type="match status" value="1"/>
</dbReference>
<organism evidence="2 3">
    <name type="scientific">Anaerobium acetethylicum</name>
    <dbReference type="NCBI Taxonomy" id="1619234"/>
    <lineage>
        <taxon>Bacteria</taxon>
        <taxon>Bacillati</taxon>
        <taxon>Bacillota</taxon>
        <taxon>Clostridia</taxon>
        <taxon>Lachnospirales</taxon>
        <taxon>Lachnospiraceae</taxon>
        <taxon>Anaerobium</taxon>
    </lineage>
</organism>
<dbReference type="Gene3D" id="1.20.58.1290">
    <property type="entry name" value="CarD-like, C-terminal domain"/>
    <property type="match status" value="1"/>
</dbReference>
<feature type="domain" description="CarD-like/TRCF RNAP-interacting" evidence="1">
    <location>
        <begin position="2"/>
        <end position="53"/>
    </location>
</feature>
<proteinExistence type="predicted"/>
<protein>
    <submittedName>
        <fullName evidence="2">CarD family transcriptional regulator</fullName>
    </submittedName>
</protein>
<dbReference type="EMBL" id="FMKA01000015">
    <property type="protein sequence ID" value="SCP97941.1"/>
    <property type="molecule type" value="Genomic_DNA"/>
</dbReference>
<dbReference type="Proteomes" id="UP000199315">
    <property type="component" value="Unassembled WGS sequence"/>
</dbReference>